<dbReference type="RefSeq" id="WP_191205887.1">
    <property type="nucleotide sequence ID" value="NZ_JACXZA010000006.1"/>
</dbReference>
<keyword evidence="2" id="KW-1185">Reference proteome</keyword>
<reference evidence="1 2" key="1">
    <citation type="submission" date="2020-09" db="EMBL/GenBank/DDBJ databases">
        <title>Paenibacillus sp. strain PR3 16S rRNA gene Genome sequencing and assembly.</title>
        <authorList>
            <person name="Kim J."/>
        </authorList>
    </citation>
    <scope>NUCLEOTIDE SEQUENCE [LARGE SCALE GENOMIC DNA]</scope>
    <source>
        <strain evidence="1 2">PR3</strain>
    </source>
</reference>
<proteinExistence type="predicted"/>
<dbReference type="Proteomes" id="UP000609346">
    <property type="component" value="Unassembled WGS sequence"/>
</dbReference>
<dbReference type="EMBL" id="JACXZA010000006">
    <property type="protein sequence ID" value="MBD3921592.1"/>
    <property type="molecule type" value="Genomic_DNA"/>
</dbReference>
<protein>
    <submittedName>
        <fullName evidence="1">Uncharacterized protein</fullName>
    </submittedName>
</protein>
<gene>
    <name evidence="1" type="ORF">H8B09_22680</name>
</gene>
<evidence type="ECO:0000313" key="2">
    <source>
        <dbReference type="Proteomes" id="UP000609346"/>
    </source>
</evidence>
<sequence>MNQRWTTSRTRFKTGASVVYDGLYTDSWGGQLVLFRGDRFPSHPEAGPTTWTYARFGNRLRLGSYEEYAQ</sequence>
<organism evidence="1 2">
    <name type="scientific">Paenibacillus terricola</name>
    <dbReference type="NCBI Taxonomy" id="2763503"/>
    <lineage>
        <taxon>Bacteria</taxon>
        <taxon>Bacillati</taxon>
        <taxon>Bacillota</taxon>
        <taxon>Bacilli</taxon>
        <taxon>Bacillales</taxon>
        <taxon>Paenibacillaceae</taxon>
        <taxon>Paenibacillus</taxon>
    </lineage>
</organism>
<comment type="caution">
    <text evidence="1">The sequence shown here is derived from an EMBL/GenBank/DDBJ whole genome shotgun (WGS) entry which is preliminary data.</text>
</comment>
<evidence type="ECO:0000313" key="1">
    <source>
        <dbReference type="EMBL" id="MBD3921592.1"/>
    </source>
</evidence>
<accession>A0ABR8N2F3</accession>
<name>A0ABR8N2F3_9BACL</name>